<dbReference type="EMBL" id="CCCS020000002">
    <property type="protein sequence ID" value="CDQ08759.1"/>
    <property type="molecule type" value="Genomic_DNA"/>
</dbReference>
<dbReference type="PANTHER" id="PTHR30160:SF23">
    <property type="match status" value="1"/>
</dbReference>
<dbReference type="GO" id="GO:0005829">
    <property type="term" value="C:cytosol"/>
    <property type="evidence" value="ECO:0007669"/>
    <property type="project" value="TreeGrafter"/>
</dbReference>
<keyword evidence="1" id="KW-0328">Glycosyltransferase</keyword>
<dbReference type="InterPro" id="IPR051199">
    <property type="entry name" value="LPS_LOS_Heptosyltrfase"/>
</dbReference>
<accession>A0A060UQA3</accession>
<gene>
    <name evidence="3" type="ORF">AFERRI_100194</name>
</gene>
<proteinExistence type="predicted"/>
<dbReference type="InterPro" id="IPR002201">
    <property type="entry name" value="Glyco_trans_9"/>
</dbReference>
<reference evidence="3" key="2">
    <citation type="submission" date="2014-07" db="EMBL/GenBank/DDBJ databases">
        <title>Initial genome analysis of the psychrotolerant acidophile Acidithiobacillus ferrivorans CF27: insights into iron and sulfur oxidation pathways and into biofilm formation.</title>
        <authorList>
            <person name="Talla E."/>
            <person name="Hedrich S."/>
            <person name="Mangenot S."/>
            <person name="Ji B."/>
            <person name="Johnson D.B."/>
            <person name="Barbe V."/>
            <person name="Bonnefoy V."/>
        </authorList>
    </citation>
    <scope>NUCLEOTIDE SEQUENCE [LARGE SCALE GENOMIC DNA]</scope>
    <source>
        <strain evidence="3">CF27</strain>
    </source>
</reference>
<comment type="caution">
    <text evidence="3">The sequence shown here is derived from an EMBL/GenBank/DDBJ whole genome shotgun (WGS) entry which is preliminary data.</text>
</comment>
<evidence type="ECO:0000256" key="1">
    <source>
        <dbReference type="ARBA" id="ARBA00022676"/>
    </source>
</evidence>
<dbReference type="GO" id="GO:0009244">
    <property type="term" value="P:lipopolysaccharide core region biosynthetic process"/>
    <property type="evidence" value="ECO:0007669"/>
    <property type="project" value="TreeGrafter"/>
</dbReference>
<protein>
    <submittedName>
        <fullName evidence="3">Glycosyl transferase family 9</fullName>
    </submittedName>
</protein>
<reference evidence="3" key="1">
    <citation type="submission" date="2014-03" db="EMBL/GenBank/DDBJ databases">
        <authorList>
            <person name="Genoscope - CEA"/>
        </authorList>
    </citation>
    <scope>NUCLEOTIDE SEQUENCE [LARGE SCALE GENOMIC DNA]</scope>
    <source>
        <strain evidence="3">CF27</strain>
    </source>
</reference>
<dbReference type="PANTHER" id="PTHR30160">
    <property type="entry name" value="TETRAACYLDISACCHARIDE 4'-KINASE-RELATED"/>
    <property type="match status" value="1"/>
</dbReference>
<dbReference type="Pfam" id="PF01075">
    <property type="entry name" value="Glyco_transf_9"/>
    <property type="match status" value="1"/>
</dbReference>
<dbReference type="AlphaFoldDB" id="A0A060UQA3"/>
<organism evidence="3">
    <name type="scientific">Acidithiobacillus ferrivorans</name>
    <dbReference type="NCBI Taxonomy" id="160808"/>
    <lineage>
        <taxon>Bacteria</taxon>
        <taxon>Pseudomonadati</taxon>
        <taxon>Pseudomonadota</taxon>
        <taxon>Acidithiobacillia</taxon>
        <taxon>Acidithiobacillales</taxon>
        <taxon>Acidithiobacillaceae</taxon>
        <taxon>Acidithiobacillus</taxon>
    </lineage>
</organism>
<dbReference type="GO" id="GO:0008713">
    <property type="term" value="F:ADP-heptose-lipopolysaccharide heptosyltransferase activity"/>
    <property type="evidence" value="ECO:0007669"/>
    <property type="project" value="TreeGrafter"/>
</dbReference>
<evidence type="ECO:0000313" key="3">
    <source>
        <dbReference type="EMBL" id="CDQ08759.1"/>
    </source>
</evidence>
<evidence type="ECO:0000256" key="2">
    <source>
        <dbReference type="ARBA" id="ARBA00022679"/>
    </source>
</evidence>
<dbReference type="Gene3D" id="3.40.50.2000">
    <property type="entry name" value="Glycogen Phosphorylase B"/>
    <property type="match status" value="2"/>
</dbReference>
<sequence>MNAALMPRPLPIEPRRILLIKSHSAGTGDILRSSAAWAVLKKRWPEVELHLVFLTRWPGYPSEALIREHHLLSSAHFLPMQEGRFAGIRGVGPRTWRRLLPELRRIVQDLQPDLIIDHEPFGIETSIAARWMRHFCSAPTVGVNQVLGRGRFYDHAGPNLQRYAHQHDLPWPMDYTERDCAALAALGLERDGQRIVLQETAAGRAFRELLLPRLPADRLVIGLNIGCGTPDAEKKRPSVEFLVEVMGQVAAASPHILLLTGAPNERSINQGFLGQYAARWGDVEHILDIAGQTTLSGLTGALAVCDIFVSSDSGPYHMAVAMGVSTLALFNFPSPEHYHSEVAIVMMEHCDVAACVAIVLENMGRVKRLSDL</sequence>
<dbReference type="SUPFAM" id="SSF53756">
    <property type="entry name" value="UDP-Glycosyltransferase/glycogen phosphorylase"/>
    <property type="match status" value="1"/>
</dbReference>
<keyword evidence="2 3" id="KW-0808">Transferase</keyword>
<name>A0A060UQA3_9PROT</name>